<dbReference type="CDD" id="cd17781">
    <property type="entry name" value="CBS_pair_MUG70_1"/>
    <property type="match status" value="1"/>
</dbReference>
<dbReference type="Gene3D" id="3.10.580.10">
    <property type="entry name" value="CBS-domain"/>
    <property type="match status" value="2"/>
</dbReference>
<feature type="compositionally biased region" description="Basic and acidic residues" evidence="4">
    <location>
        <begin position="10"/>
        <end position="32"/>
    </location>
</feature>
<feature type="compositionally biased region" description="Polar residues" evidence="4">
    <location>
        <begin position="402"/>
        <end position="412"/>
    </location>
</feature>
<accession>A0A2H3J0W7</accession>
<proteinExistence type="predicted"/>
<dbReference type="InterPro" id="IPR051462">
    <property type="entry name" value="CBS_domain-containing"/>
</dbReference>
<protein>
    <submittedName>
        <fullName evidence="7">CBS-domain-containing protein</fullName>
    </submittedName>
</protein>
<feature type="region of interest" description="Disordered" evidence="4">
    <location>
        <begin position="1"/>
        <end position="63"/>
    </location>
</feature>
<dbReference type="Proteomes" id="UP000218811">
    <property type="component" value="Unassembled WGS sequence"/>
</dbReference>
<sequence length="664" mass="71281">MSSVGASMAETRRKQSRRDEAIRKKIESELSRKRTISTTQHTSSRRRGHRSTAQKGTVAALKPSPALTVPEDITVAEASQLCAAKRTDCVLVVDDDEGLSGIFTAKDLAYRVTAEGMDPHTTPVGAIMTRGPMVTRDTTSATEALELMVQRHFRHLPVCNEEGNVVGLLDITKVFHEALDKVERSSSASEKLYSALAGVQSEFGAGMEANPQTAAMLSYVERLRQKTALPDLTSVMDSRTQPATVGPKTTVREVAKLMKERRTTAVCVMESVSHTPGTPGLPPKIAGIFTSKDIVLRVIAAGLDASRCSVVRVMTPHPDTAPPDMTCHDALKKMHNGHYLNLPVVEEDGRLVAIVDVLKLTYATLEQMNAISAETTGGETEEAGPMWGRFFDSLGAGEDSESVISGSNFPESTHSRHMSRPMSQFMSPHSEIAFGDSVSQTGGDDHSVLGLEHPFSPHGDGLPSIVGPAAPPPPVDDGTYVFKFRTPSGRTHRFQARHDSVENLRDIVGGKLATDPYFTSYRLADPADPVPDPTDFLLSYTDADGDIVLITGDADVSDAVKIARAAGADRVVLFIQGGRGWENAMAEKSAAQAAEVAAAAEREMKEVEKAETVLPEATGLAPPRPVHVEEEKVLGIPKDLLLPASIGALAAVILTVFTVSRLSR</sequence>
<dbReference type="Pfam" id="PF00564">
    <property type="entry name" value="PB1"/>
    <property type="match status" value="1"/>
</dbReference>
<reference evidence="7 8" key="1">
    <citation type="journal article" date="2012" name="Science">
        <title>The Paleozoic origin of enzymatic lignin decomposition reconstructed from 31 fungal genomes.</title>
        <authorList>
            <person name="Floudas D."/>
            <person name="Binder M."/>
            <person name="Riley R."/>
            <person name="Barry K."/>
            <person name="Blanchette R.A."/>
            <person name="Henrissat B."/>
            <person name="Martinez A.T."/>
            <person name="Otillar R."/>
            <person name="Spatafora J.W."/>
            <person name="Yadav J.S."/>
            <person name="Aerts A."/>
            <person name="Benoit I."/>
            <person name="Boyd A."/>
            <person name="Carlson A."/>
            <person name="Copeland A."/>
            <person name="Coutinho P.M."/>
            <person name="de Vries R.P."/>
            <person name="Ferreira P."/>
            <person name="Findley K."/>
            <person name="Foster B."/>
            <person name="Gaskell J."/>
            <person name="Glotzer D."/>
            <person name="Gorecki P."/>
            <person name="Heitman J."/>
            <person name="Hesse C."/>
            <person name="Hori C."/>
            <person name="Igarashi K."/>
            <person name="Jurgens J.A."/>
            <person name="Kallen N."/>
            <person name="Kersten P."/>
            <person name="Kohler A."/>
            <person name="Kuees U."/>
            <person name="Kumar T.K.A."/>
            <person name="Kuo A."/>
            <person name="LaButti K."/>
            <person name="Larrondo L.F."/>
            <person name="Lindquist E."/>
            <person name="Ling A."/>
            <person name="Lombard V."/>
            <person name="Lucas S."/>
            <person name="Lundell T."/>
            <person name="Martin R."/>
            <person name="McLaughlin D.J."/>
            <person name="Morgenstern I."/>
            <person name="Morin E."/>
            <person name="Murat C."/>
            <person name="Nagy L.G."/>
            <person name="Nolan M."/>
            <person name="Ohm R.A."/>
            <person name="Patyshakuliyeva A."/>
            <person name="Rokas A."/>
            <person name="Ruiz-Duenas F.J."/>
            <person name="Sabat G."/>
            <person name="Salamov A."/>
            <person name="Samejima M."/>
            <person name="Schmutz J."/>
            <person name="Slot J.C."/>
            <person name="St John F."/>
            <person name="Stenlid J."/>
            <person name="Sun H."/>
            <person name="Sun S."/>
            <person name="Syed K."/>
            <person name="Tsang A."/>
            <person name="Wiebenga A."/>
            <person name="Young D."/>
            <person name="Pisabarro A."/>
            <person name="Eastwood D.C."/>
            <person name="Martin F."/>
            <person name="Cullen D."/>
            <person name="Grigoriev I.V."/>
            <person name="Hibbett D.S."/>
        </authorList>
    </citation>
    <scope>NUCLEOTIDE SEQUENCE [LARGE SCALE GENOMIC DNA]</scope>
    <source>
        <strain evidence="7 8">MD-104</strain>
    </source>
</reference>
<feature type="compositionally biased region" description="Basic residues" evidence="4">
    <location>
        <begin position="43"/>
        <end position="52"/>
    </location>
</feature>
<dbReference type="Pfam" id="PF00571">
    <property type="entry name" value="CBS"/>
    <property type="match status" value="4"/>
</dbReference>
<dbReference type="InterPro" id="IPR000270">
    <property type="entry name" value="PB1_dom"/>
</dbReference>
<evidence type="ECO:0000256" key="1">
    <source>
        <dbReference type="ARBA" id="ARBA00022737"/>
    </source>
</evidence>
<keyword evidence="8" id="KW-1185">Reference proteome</keyword>
<evidence type="ECO:0000256" key="2">
    <source>
        <dbReference type="PROSITE-ProRule" id="PRU00703"/>
    </source>
</evidence>
<keyword evidence="2" id="KW-0129">CBS domain</keyword>
<dbReference type="InterPro" id="IPR000644">
    <property type="entry name" value="CBS_dom"/>
</dbReference>
<feature type="domain" description="CBS" evidence="6">
    <location>
        <begin position="236"/>
        <end position="305"/>
    </location>
</feature>
<keyword evidence="3" id="KW-0175">Coiled coil</keyword>
<feature type="domain" description="CBS" evidence="6">
    <location>
        <begin position="61"/>
        <end position="119"/>
    </location>
</feature>
<dbReference type="CDD" id="cd17782">
    <property type="entry name" value="CBS_pair_MUG70_2"/>
    <property type="match status" value="1"/>
</dbReference>
<evidence type="ECO:0000256" key="3">
    <source>
        <dbReference type="SAM" id="Coils"/>
    </source>
</evidence>
<evidence type="ECO:0000313" key="8">
    <source>
        <dbReference type="Proteomes" id="UP000218811"/>
    </source>
</evidence>
<dbReference type="AlphaFoldDB" id="A0A2H3J0W7"/>
<feature type="domain" description="CBS" evidence="6">
    <location>
        <begin position="128"/>
        <end position="184"/>
    </location>
</feature>
<feature type="region of interest" description="Disordered" evidence="4">
    <location>
        <begin position="401"/>
        <end position="421"/>
    </location>
</feature>
<gene>
    <name evidence="7" type="ORF">WOLCODRAFT_135128</name>
</gene>
<keyword evidence="5" id="KW-0812">Transmembrane</keyword>
<feature type="transmembrane region" description="Helical" evidence="5">
    <location>
        <begin position="640"/>
        <end position="659"/>
    </location>
</feature>
<feature type="coiled-coil region" evidence="3">
    <location>
        <begin position="583"/>
        <end position="610"/>
    </location>
</feature>
<dbReference type="InterPro" id="IPR046342">
    <property type="entry name" value="CBS_dom_sf"/>
</dbReference>
<dbReference type="STRING" id="742152.A0A2H3J0W7"/>
<keyword evidence="5" id="KW-0472">Membrane</keyword>
<organism evidence="7 8">
    <name type="scientific">Wolfiporia cocos (strain MD-104)</name>
    <name type="common">Brown rot fungus</name>
    <dbReference type="NCBI Taxonomy" id="742152"/>
    <lineage>
        <taxon>Eukaryota</taxon>
        <taxon>Fungi</taxon>
        <taxon>Dikarya</taxon>
        <taxon>Basidiomycota</taxon>
        <taxon>Agaricomycotina</taxon>
        <taxon>Agaricomycetes</taxon>
        <taxon>Polyporales</taxon>
        <taxon>Phaeolaceae</taxon>
        <taxon>Wolfiporia</taxon>
    </lineage>
</organism>
<dbReference type="SMART" id="SM00116">
    <property type="entry name" value="CBS"/>
    <property type="match status" value="4"/>
</dbReference>
<evidence type="ECO:0000259" key="6">
    <source>
        <dbReference type="PROSITE" id="PS51371"/>
    </source>
</evidence>
<name>A0A2H3J0W7_WOLCO</name>
<evidence type="ECO:0000256" key="5">
    <source>
        <dbReference type="SAM" id="Phobius"/>
    </source>
</evidence>
<dbReference type="OrthoDB" id="418595at2759"/>
<dbReference type="PANTHER" id="PTHR48108:SF26">
    <property type="entry name" value="CBS DOMAIN-CONTAINING PROTEIN DDB_G0289609"/>
    <property type="match status" value="1"/>
</dbReference>
<dbReference type="EMBL" id="KB467831">
    <property type="protein sequence ID" value="PCH33423.1"/>
    <property type="molecule type" value="Genomic_DNA"/>
</dbReference>
<feature type="domain" description="CBS" evidence="6">
    <location>
        <begin position="314"/>
        <end position="371"/>
    </location>
</feature>
<dbReference type="OMA" id="SAVMVCD"/>
<evidence type="ECO:0000256" key="4">
    <source>
        <dbReference type="SAM" id="MobiDB-lite"/>
    </source>
</evidence>
<keyword evidence="1" id="KW-0677">Repeat</keyword>
<dbReference type="SUPFAM" id="SSF54277">
    <property type="entry name" value="CAD &amp; PB1 domains"/>
    <property type="match status" value="1"/>
</dbReference>
<dbReference type="PROSITE" id="PS51371">
    <property type="entry name" value="CBS"/>
    <property type="match status" value="4"/>
</dbReference>
<dbReference type="PANTHER" id="PTHR48108">
    <property type="entry name" value="CBS DOMAIN-CONTAINING PROTEIN CBSX2, CHLOROPLASTIC"/>
    <property type="match status" value="1"/>
</dbReference>
<evidence type="ECO:0000313" key="7">
    <source>
        <dbReference type="EMBL" id="PCH33423.1"/>
    </source>
</evidence>
<keyword evidence="5" id="KW-1133">Transmembrane helix</keyword>
<dbReference type="SUPFAM" id="SSF54631">
    <property type="entry name" value="CBS-domain pair"/>
    <property type="match status" value="2"/>
</dbReference>